<evidence type="ECO:0000256" key="4">
    <source>
        <dbReference type="ARBA" id="ARBA00022832"/>
    </source>
</evidence>
<dbReference type="InterPro" id="IPR049427">
    <property type="entry name" value="Acyl-ACP_TE_C"/>
</dbReference>
<feature type="domain" description="Acyl-ACP thioesterase-like C-terminal" evidence="9">
    <location>
        <begin position="156"/>
        <end position="246"/>
    </location>
</feature>
<evidence type="ECO:0000256" key="5">
    <source>
        <dbReference type="ARBA" id="ARBA00022946"/>
    </source>
</evidence>
<dbReference type="KEGG" id="avp:AVENP_0632"/>
<organism evidence="10 11">
    <name type="scientific">Arcobacter venerupis</name>
    <dbReference type="NCBI Taxonomy" id="1054033"/>
    <lineage>
        <taxon>Bacteria</taxon>
        <taxon>Pseudomonadati</taxon>
        <taxon>Campylobacterota</taxon>
        <taxon>Epsilonproteobacteria</taxon>
        <taxon>Campylobacterales</taxon>
        <taxon>Arcobacteraceae</taxon>
        <taxon>Arcobacter</taxon>
    </lineage>
</organism>
<dbReference type="PANTHER" id="PTHR31727:SF6">
    <property type="entry name" value="OLEOYL-ACYL CARRIER PROTEIN THIOESTERASE 1, CHLOROPLASTIC"/>
    <property type="match status" value="1"/>
</dbReference>
<reference evidence="10 11" key="1">
    <citation type="submission" date="2020-05" db="EMBL/GenBank/DDBJ databases">
        <title>Complete genome sequencing of Campylobacter and Arcobacter type strains.</title>
        <authorList>
            <person name="Miller W.G."/>
            <person name="Yee E."/>
        </authorList>
    </citation>
    <scope>NUCLEOTIDE SEQUENCE [LARGE SCALE GENOMIC DNA]</scope>
    <source>
        <strain evidence="10 11">LMG 26156</strain>
    </source>
</reference>
<dbReference type="CDD" id="cd00586">
    <property type="entry name" value="4HBT"/>
    <property type="match status" value="1"/>
</dbReference>
<dbReference type="SUPFAM" id="SSF54637">
    <property type="entry name" value="Thioesterase/thiol ester dehydrase-isomerase"/>
    <property type="match status" value="2"/>
</dbReference>
<keyword evidence="6" id="KW-0443">Lipid metabolism</keyword>
<dbReference type="InterPro" id="IPR002864">
    <property type="entry name" value="Acyl-ACP_thioesterase_NHD"/>
</dbReference>
<dbReference type="AlphaFoldDB" id="A0AAE7E2K0"/>
<dbReference type="Proteomes" id="UP000503482">
    <property type="component" value="Chromosome"/>
</dbReference>
<evidence type="ECO:0000259" key="8">
    <source>
        <dbReference type="Pfam" id="PF01643"/>
    </source>
</evidence>
<dbReference type="GO" id="GO:0000036">
    <property type="term" value="F:acyl carrier activity"/>
    <property type="evidence" value="ECO:0007669"/>
    <property type="project" value="TreeGrafter"/>
</dbReference>
<dbReference type="Pfam" id="PF20791">
    <property type="entry name" value="Acyl-ACP_TE_C"/>
    <property type="match status" value="1"/>
</dbReference>
<name>A0AAE7E2K0_9BACT</name>
<dbReference type="EMBL" id="CP053840">
    <property type="protein sequence ID" value="QKF66203.1"/>
    <property type="molecule type" value="Genomic_DNA"/>
</dbReference>
<evidence type="ECO:0000256" key="2">
    <source>
        <dbReference type="ARBA" id="ARBA00022516"/>
    </source>
</evidence>
<keyword evidence="4" id="KW-0276">Fatty acid metabolism</keyword>
<dbReference type="PANTHER" id="PTHR31727">
    <property type="entry name" value="OLEOYL-ACYL CARRIER PROTEIN THIOESTERASE 1, CHLOROPLASTIC"/>
    <property type="match status" value="1"/>
</dbReference>
<evidence type="ECO:0000256" key="1">
    <source>
        <dbReference type="ARBA" id="ARBA00006500"/>
    </source>
</evidence>
<evidence type="ECO:0000313" key="10">
    <source>
        <dbReference type="EMBL" id="QKF66203.1"/>
    </source>
</evidence>
<evidence type="ECO:0000256" key="3">
    <source>
        <dbReference type="ARBA" id="ARBA00022801"/>
    </source>
</evidence>
<dbReference type="RefSeq" id="WP_128357646.1">
    <property type="nucleotide sequence ID" value="NZ_CP053840.1"/>
</dbReference>
<dbReference type="GO" id="GO:0016297">
    <property type="term" value="F:fatty acyl-[ACP] hydrolase activity"/>
    <property type="evidence" value="ECO:0007669"/>
    <property type="project" value="InterPro"/>
</dbReference>
<comment type="similarity">
    <text evidence="1">Belongs to the acyl-ACP thioesterase family.</text>
</comment>
<feature type="domain" description="Acyl-ACP thioesterase N-terminal hotdog" evidence="8">
    <location>
        <begin position="3"/>
        <end position="129"/>
    </location>
</feature>
<proteinExistence type="inferred from homology"/>
<keyword evidence="7" id="KW-0275">Fatty acid biosynthesis</keyword>
<keyword evidence="5" id="KW-0809">Transit peptide</keyword>
<sequence>MENYFEKEFKLRYFEMDNTGKASPITMMTLLQETAADHCAFAGHSLLSLMSQNLGWVLLSGMMEIDRYPEYNEKIIIRTWLSKYKSIRGTRENIIYDEHYNIIGKAKGLWLFFDIEKRRPKKIPNYFRENWLSCEETSLDHDISSTMKSIKSPQYLNKFTVNRYDTDINKHVNNISYFHWLLESIPKEIIDNYYLYSIDGRFLLESQYGDSIVSYTNKVDGENSFIHEIYIEGNNNPCATAKTIWKAMKSKK</sequence>
<dbReference type="InterPro" id="IPR029069">
    <property type="entry name" value="HotDog_dom_sf"/>
</dbReference>
<protein>
    <submittedName>
        <fullName evidence="10">Acyl-ACP thioesterase</fullName>
    </submittedName>
</protein>
<evidence type="ECO:0000256" key="6">
    <source>
        <dbReference type="ARBA" id="ARBA00023098"/>
    </source>
</evidence>
<evidence type="ECO:0000259" key="9">
    <source>
        <dbReference type="Pfam" id="PF20791"/>
    </source>
</evidence>
<gene>
    <name evidence="10" type="ORF">AVENP_0632</name>
</gene>
<dbReference type="Gene3D" id="3.10.129.10">
    <property type="entry name" value="Hotdog Thioesterase"/>
    <property type="match status" value="1"/>
</dbReference>
<evidence type="ECO:0000313" key="11">
    <source>
        <dbReference type="Proteomes" id="UP000503482"/>
    </source>
</evidence>
<evidence type="ECO:0000256" key="7">
    <source>
        <dbReference type="ARBA" id="ARBA00023160"/>
    </source>
</evidence>
<keyword evidence="11" id="KW-1185">Reference proteome</keyword>
<dbReference type="InterPro" id="IPR045023">
    <property type="entry name" value="FATA/B"/>
</dbReference>
<accession>A0AAE7E2K0</accession>
<keyword evidence="3" id="KW-0378">Hydrolase</keyword>
<keyword evidence="2" id="KW-0444">Lipid biosynthesis</keyword>
<dbReference type="Pfam" id="PF01643">
    <property type="entry name" value="Acyl-ACP_TE"/>
    <property type="match status" value="1"/>
</dbReference>